<proteinExistence type="predicted"/>
<dbReference type="AlphaFoldDB" id="A0A1X3JLR7"/>
<gene>
    <name evidence="1" type="ORF">ECVG_05107</name>
</gene>
<reference evidence="1 2" key="1">
    <citation type="submission" date="2010-04" db="EMBL/GenBank/DDBJ databases">
        <title>The Genome Sequence of Escherichia coli H386.</title>
        <authorList>
            <consortium name="The Broad Institute Genome Sequencing Platform"/>
            <consortium name="The Broad Institute Genome Sequencing Center for Infectious Disease"/>
            <person name="Feldgarden M."/>
            <person name="Gordon D.M."/>
            <person name="Johnson J.R."/>
            <person name="Johnston B.D."/>
            <person name="Young S."/>
            <person name="Zeng Q."/>
            <person name="Koehrsen M."/>
            <person name="Alvarado L."/>
            <person name="Berlin A.M."/>
            <person name="Borenstein D."/>
            <person name="Chapman S.B."/>
            <person name="Chen Z."/>
            <person name="Engels R."/>
            <person name="Freedman E."/>
            <person name="Gellesch M."/>
            <person name="Goldberg J."/>
            <person name="Griggs A."/>
            <person name="Gujja S."/>
            <person name="Heilman E.R."/>
            <person name="Heiman D.I."/>
            <person name="Hepburn T.A."/>
            <person name="Howarth C."/>
            <person name="Jen D."/>
            <person name="Larson L."/>
            <person name="Mehta T."/>
            <person name="Park D."/>
            <person name="Pearson M."/>
            <person name="Richards J."/>
            <person name="Roberts A."/>
            <person name="Saif S."/>
            <person name="Shea T.D."/>
            <person name="Shenoy N."/>
            <person name="Sisk P."/>
            <person name="Stolte C."/>
            <person name="Sykes S.N."/>
            <person name="Walk T."/>
            <person name="White J."/>
            <person name="Yandava C."/>
            <person name="Haas B."/>
            <person name="Henn M.R."/>
            <person name="Nusbaum C."/>
            <person name="Birren B."/>
        </authorList>
    </citation>
    <scope>NUCLEOTIDE SEQUENCE [LARGE SCALE GENOMIC DNA]</scope>
    <source>
        <strain evidence="1 2">H386</strain>
    </source>
</reference>
<organism evidence="1 2">
    <name type="scientific">Escherichia coli H386</name>
    <dbReference type="NCBI Taxonomy" id="656397"/>
    <lineage>
        <taxon>Bacteria</taxon>
        <taxon>Pseudomonadati</taxon>
        <taxon>Pseudomonadota</taxon>
        <taxon>Gammaproteobacteria</taxon>
        <taxon>Enterobacterales</taxon>
        <taxon>Enterobacteriaceae</taxon>
        <taxon>Escherichia</taxon>
    </lineage>
</organism>
<protein>
    <submittedName>
        <fullName evidence="1">Nitrite extrusion protein 2</fullName>
    </submittedName>
</protein>
<dbReference type="Proteomes" id="UP000193045">
    <property type="component" value="Unassembled WGS sequence"/>
</dbReference>
<evidence type="ECO:0000313" key="1">
    <source>
        <dbReference type="EMBL" id="OSL16357.1"/>
    </source>
</evidence>
<accession>A0A1X3JLR7</accession>
<comment type="caution">
    <text evidence="1">The sequence shown here is derived from an EMBL/GenBank/DDBJ whole genome shotgun (WGS) entry which is preliminary data.</text>
</comment>
<evidence type="ECO:0000313" key="2">
    <source>
        <dbReference type="Proteomes" id="UP000193045"/>
    </source>
</evidence>
<sequence length="51" mass="5303">MTSLKTSIKTITYLSDIGCLEIQGASLDPKAVVWLGDNTFGIGSEGDGSVI</sequence>
<dbReference type="EMBL" id="ADJB01000016">
    <property type="protein sequence ID" value="OSL16357.1"/>
    <property type="molecule type" value="Genomic_DNA"/>
</dbReference>
<name>A0A1X3JLR7_ECOLX</name>